<evidence type="ECO:0000313" key="2">
    <source>
        <dbReference type="Proteomes" id="UP000315295"/>
    </source>
</evidence>
<keyword evidence="2" id="KW-1185">Reference proteome</keyword>
<comment type="caution">
    <text evidence="1">The sequence shown here is derived from an EMBL/GenBank/DDBJ whole genome shotgun (WGS) entry which is preliminary data.</text>
</comment>
<gene>
    <name evidence="1" type="ORF">C1H46_016039</name>
</gene>
<proteinExistence type="predicted"/>
<dbReference type="Proteomes" id="UP000315295">
    <property type="component" value="Unassembled WGS sequence"/>
</dbReference>
<evidence type="ECO:0008006" key="3">
    <source>
        <dbReference type="Google" id="ProtNLM"/>
    </source>
</evidence>
<dbReference type="EMBL" id="VIEB01000253">
    <property type="protein sequence ID" value="TQD98438.1"/>
    <property type="molecule type" value="Genomic_DNA"/>
</dbReference>
<accession>A0A540MI39</accession>
<reference evidence="1 2" key="1">
    <citation type="journal article" date="2019" name="G3 (Bethesda)">
        <title>Sequencing of a Wild Apple (Malus baccata) Genome Unravels the Differences Between Cultivated and Wild Apple Species Regarding Disease Resistance and Cold Tolerance.</title>
        <authorList>
            <person name="Chen X."/>
        </authorList>
    </citation>
    <scope>NUCLEOTIDE SEQUENCE [LARGE SCALE GENOMIC DNA]</scope>
    <source>
        <strain evidence="2">cv. Shandingzi</strain>
        <tissue evidence="1">Leaves</tissue>
    </source>
</reference>
<sequence length="190" mass="21748">MHQALYLPDTHEGIRGIDFALNLFTGECKVACFYMKNVTYFGTEVGFEVITIGKDDRWRPLKLPKQNGKLDQGKRGKNVLRRRTFGPDKVEGGAHLVEVIWDGHQSYLEVQSFDVWSECFTVTTLPPGVFSDLSKVFSLRWNHFLAVADITDETLNVLVLKNFKEHKWSEKKDHRSLKVLKGKATFEGSN</sequence>
<organism evidence="1 2">
    <name type="scientific">Malus baccata</name>
    <name type="common">Siberian crab apple</name>
    <name type="synonym">Pyrus baccata</name>
    <dbReference type="NCBI Taxonomy" id="106549"/>
    <lineage>
        <taxon>Eukaryota</taxon>
        <taxon>Viridiplantae</taxon>
        <taxon>Streptophyta</taxon>
        <taxon>Embryophyta</taxon>
        <taxon>Tracheophyta</taxon>
        <taxon>Spermatophyta</taxon>
        <taxon>Magnoliopsida</taxon>
        <taxon>eudicotyledons</taxon>
        <taxon>Gunneridae</taxon>
        <taxon>Pentapetalae</taxon>
        <taxon>rosids</taxon>
        <taxon>fabids</taxon>
        <taxon>Rosales</taxon>
        <taxon>Rosaceae</taxon>
        <taxon>Amygdaloideae</taxon>
        <taxon>Maleae</taxon>
        <taxon>Malus</taxon>
    </lineage>
</organism>
<protein>
    <recommendedName>
        <fullName evidence="3">F-box associated domain-containing protein</fullName>
    </recommendedName>
</protein>
<evidence type="ECO:0000313" key="1">
    <source>
        <dbReference type="EMBL" id="TQD98438.1"/>
    </source>
</evidence>
<name>A0A540MI39_MALBA</name>
<dbReference type="AlphaFoldDB" id="A0A540MI39"/>